<evidence type="ECO:0000313" key="3">
    <source>
        <dbReference type="EnsemblPlants" id="cds.evm.model.01.2558"/>
    </source>
</evidence>
<evidence type="ECO:0000259" key="2">
    <source>
        <dbReference type="Pfam" id="PF13966"/>
    </source>
</evidence>
<reference evidence="3" key="1">
    <citation type="submission" date="2018-11" db="EMBL/GenBank/DDBJ databases">
        <authorList>
            <person name="Grassa J C."/>
        </authorList>
    </citation>
    <scope>NUCLEOTIDE SEQUENCE [LARGE SCALE GENOMIC DNA]</scope>
</reference>
<dbReference type="Gramene" id="evm.model.01.2558">
    <property type="protein sequence ID" value="cds.evm.model.01.2558"/>
    <property type="gene ID" value="evm.TU.01.2558"/>
</dbReference>
<dbReference type="EMBL" id="UZAU01000073">
    <property type="status" value="NOT_ANNOTATED_CDS"/>
    <property type="molecule type" value="Genomic_DNA"/>
</dbReference>
<dbReference type="CDD" id="cd06222">
    <property type="entry name" value="RNase_H_like"/>
    <property type="match status" value="1"/>
</dbReference>
<dbReference type="Proteomes" id="UP000596661">
    <property type="component" value="Chromosome 1"/>
</dbReference>
<dbReference type="PANTHER" id="PTHR47074:SF11">
    <property type="entry name" value="REVERSE TRANSCRIPTASE-LIKE PROTEIN"/>
    <property type="match status" value="1"/>
</dbReference>
<dbReference type="Pfam" id="PF13966">
    <property type="entry name" value="zf-RVT"/>
    <property type="match status" value="1"/>
</dbReference>
<accession>A0A803NLN2</accession>
<dbReference type="EnsemblPlants" id="evm.model.01.2558">
    <property type="protein sequence ID" value="cds.evm.model.01.2558"/>
    <property type="gene ID" value="evm.TU.01.2558"/>
</dbReference>
<organism evidence="3 4">
    <name type="scientific">Cannabis sativa</name>
    <name type="common">Hemp</name>
    <name type="synonym">Marijuana</name>
    <dbReference type="NCBI Taxonomy" id="3483"/>
    <lineage>
        <taxon>Eukaryota</taxon>
        <taxon>Viridiplantae</taxon>
        <taxon>Streptophyta</taxon>
        <taxon>Embryophyta</taxon>
        <taxon>Tracheophyta</taxon>
        <taxon>Spermatophyta</taxon>
        <taxon>Magnoliopsida</taxon>
        <taxon>eudicotyledons</taxon>
        <taxon>Gunneridae</taxon>
        <taxon>Pentapetalae</taxon>
        <taxon>rosids</taxon>
        <taxon>fabids</taxon>
        <taxon>Rosales</taxon>
        <taxon>Cannabaceae</taxon>
        <taxon>Cannabis</taxon>
    </lineage>
</organism>
<evidence type="ECO:0000259" key="1">
    <source>
        <dbReference type="Pfam" id="PF13456"/>
    </source>
</evidence>
<dbReference type="GO" id="GO:0003676">
    <property type="term" value="F:nucleic acid binding"/>
    <property type="evidence" value="ECO:0007669"/>
    <property type="project" value="InterPro"/>
</dbReference>
<dbReference type="InterPro" id="IPR044730">
    <property type="entry name" value="RNase_H-like_dom_plant"/>
</dbReference>
<name>A0A803NLN2_CANSA</name>
<dbReference type="GO" id="GO:0004523">
    <property type="term" value="F:RNA-DNA hybrid ribonuclease activity"/>
    <property type="evidence" value="ECO:0007669"/>
    <property type="project" value="InterPro"/>
</dbReference>
<reference evidence="3" key="2">
    <citation type="submission" date="2021-03" db="UniProtKB">
        <authorList>
            <consortium name="EnsemblPlants"/>
        </authorList>
    </citation>
    <scope>IDENTIFICATION</scope>
</reference>
<feature type="domain" description="Reverse transcriptase zinc-binding" evidence="2">
    <location>
        <begin position="119"/>
        <end position="213"/>
    </location>
</feature>
<dbReference type="OMA" id="GMESAWE"/>
<dbReference type="InterPro" id="IPR002156">
    <property type="entry name" value="RNaseH_domain"/>
</dbReference>
<dbReference type="PANTHER" id="PTHR47074">
    <property type="entry name" value="BNAC02G40300D PROTEIN"/>
    <property type="match status" value="1"/>
</dbReference>
<proteinExistence type="predicted"/>
<protein>
    <submittedName>
        <fullName evidence="3">Uncharacterized protein</fullName>
    </submittedName>
</protein>
<dbReference type="InterPro" id="IPR052929">
    <property type="entry name" value="RNase_H-like_EbsB-rel"/>
</dbReference>
<keyword evidence="4" id="KW-1185">Reference proteome</keyword>
<dbReference type="AlphaFoldDB" id="A0A803NLN2"/>
<feature type="domain" description="RNase H type-1" evidence="1">
    <location>
        <begin position="225"/>
        <end position="310"/>
    </location>
</feature>
<dbReference type="InterPro" id="IPR026960">
    <property type="entry name" value="RVT-Znf"/>
</dbReference>
<evidence type="ECO:0000313" key="4">
    <source>
        <dbReference type="Proteomes" id="UP000596661"/>
    </source>
</evidence>
<sequence>MDVLDVKCGSKASFVWRSLVWGKKITQKGYCWRIGQGEKVRVLEDLFLPRSVTFQVYDKLVMPDQMRVVDLKNSDGTWNINFIRGMFNSVDADLILSIPSGDWEMEDTILWHYSHNGEYSVKSGYRVAAALREELHHSNVVDSERWWTEMWRLKVPPKVKHFVWKVCHSWLPTYAVLSQHKVAFSPLCRCCSSGKNEDVGHMLWGCSPGVRVWKRCELWSDIKKGLVTRNENGQSIFATVTPRSGAVTPLAAELEAILDGISAGIQRGLMRFTVESDCLQAINLIEKVHEGCRDVNGLIFEIRKLLQSHNAFARHDLQFPCNDV</sequence>
<dbReference type="Pfam" id="PF13456">
    <property type="entry name" value="RVT_3"/>
    <property type="match status" value="1"/>
</dbReference>